<dbReference type="PANTHER" id="PTHR42855">
    <property type="entry name" value="ABC TRANSPORTER ATP-BINDING SUBUNIT"/>
    <property type="match status" value="1"/>
</dbReference>
<gene>
    <name evidence="4" type="primary">yjjK</name>
    <name evidence="4" type="ORF">ERS852491_00565</name>
</gene>
<dbReference type="RefSeq" id="WP_083487000.1">
    <property type="nucleotide sequence ID" value="NZ_CYZU01000003.1"/>
</dbReference>
<dbReference type="InterPro" id="IPR051309">
    <property type="entry name" value="ABCF_ATPase"/>
</dbReference>
<feature type="domain" description="ABC transporter" evidence="3">
    <location>
        <begin position="310"/>
        <end position="519"/>
    </location>
</feature>
<dbReference type="GO" id="GO:0016887">
    <property type="term" value="F:ATP hydrolysis activity"/>
    <property type="evidence" value="ECO:0007669"/>
    <property type="project" value="InterPro"/>
</dbReference>
<dbReference type="PROSITE" id="PS50893">
    <property type="entry name" value="ABC_TRANSPORTER_2"/>
    <property type="match status" value="2"/>
</dbReference>
<accession>A0A173ZZL0</accession>
<dbReference type="SUPFAM" id="SSF52540">
    <property type="entry name" value="P-loop containing nucleoside triphosphate hydrolases"/>
    <property type="match status" value="2"/>
</dbReference>
<dbReference type="EMBL" id="CYZU01000003">
    <property type="protein sequence ID" value="CUN81030.1"/>
    <property type="molecule type" value="Genomic_DNA"/>
</dbReference>
<dbReference type="Pfam" id="PF00005">
    <property type="entry name" value="ABC_tran"/>
    <property type="match status" value="2"/>
</dbReference>
<protein>
    <submittedName>
        <fullName evidence="4">Uncharacterized ABC transporter ATP-binding protein YjjK</fullName>
    </submittedName>
</protein>
<dbReference type="InterPro" id="IPR027417">
    <property type="entry name" value="P-loop_NTPase"/>
</dbReference>
<evidence type="ECO:0000259" key="3">
    <source>
        <dbReference type="PROSITE" id="PS50893"/>
    </source>
</evidence>
<dbReference type="Gene3D" id="3.40.50.300">
    <property type="entry name" value="P-loop containing nucleotide triphosphate hydrolases"/>
    <property type="match status" value="2"/>
</dbReference>
<dbReference type="CDD" id="cd03221">
    <property type="entry name" value="ABCF_EF-3"/>
    <property type="match status" value="2"/>
</dbReference>
<dbReference type="Proteomes" id="UP000095544">
    <property type="component" value="Unassembled WGS sequence"/>
</dbReference>
<keyword evidence="2 4" id="KW-0067">ATP-binding</keyword>
<dbReference type="NCBIfam" id="NF000355">
    <property type="entry name" value="ribo_prot_ABC_F"/>
    <property type="match status" value="1"/>
</dbReference>
<dbReference type="STRING" id="39482.ERS852491_00565"/>
<feature type="domain" description="ABC transporter" evidence="3">
    <location>
        <begin position="4"/>
        <end position="214"/>
    </location>
</feature>
<evidence type="ECO:0000256" key="1">
    <source>
        <dbReference type="ARBA" id="ARBA00022741"/>
    </source>
</evidence>
<evidence type="ECO:0000313" key="4">
    <source>
        <dbReference type="EMBL" id="CUN81030.1"/>
    </source>
</evidence>
<dbReference type="InterPro" id="IPR003439">
    <property type="entry name" value="ABC_transporter-like_ATP-bd"/>
</dbReference>
<dbReference type="InterPro" id="IPR003593">
    <property type="entry name" value="AAA+_ATPase"/>
</dbReference>
<dbReference type="SMART" id="SM00382">
    <property type="entry name" value="AAA"/>
    <property type="match status" value="2"/>
</dbReference>
<evidence type="ECO:0000313" key="5">
    <source>
        <dbReference type="Proteomes" id="UP000095544"/>
    </source>
</evidence>
<dbReference type="AlphaFoldDB" id="A0A173ZZL0"/>
<evidence type="ECO:0000256" key="2">
    <source>
        <dbReference type="ARBA" id="ARBA00022840"/>
    </source>
</evidence>
<organism evidence="4 5">
    <name type="scientific">Faecalicatena contorta</name>
    <dbReference type="NCBI Taxonomy" id="39482"/>
    <lineage>
        <taxon>Bacteria</taxon>
        <taxon>Bacillati</taxon>
        <taxon>Bacillota</taxon>
        <taxon>Clostridia</taxon>
        <taxon>Lachnospirales</taxon>
        <taxon>Lachnospiraceae</taxon>
        <taxon>Faecalicatena</taxon>
    </lineage>
</organism>
<reference evidence="4 5" key="1">
    <citation type="submission" date="2015-09" db="EMBL/GenBank/DDBJ databases">
        <authorList>
            <consortium name="Pathogen Informatics"/>
        </authorList>
    </citation>
    <scope>NUCLEOTIDE SEQUENCE [LARGE SCALE GENOMIC DNA]</scope>
    <source>
        <strain evidence="4 5">2789STDY5834876</strain>
    </source>
</reference>
<proteinExistence type="predicted"/>
<dbReference type="OrthoDB" id="9801441at2"/>
<dbReference type="PANTHER" id="PTHR42855:SF2">
    <property type="entry name" value="DRUG RESISTANCE ABC TRANSPORTER,ATP-BINDING PROTEIN"/>
    <property type="match status" value="1"/>
</dbReference>
<sequence>MSRIQITNLTFSYDTSFDPIFEDVSFQIDTDWKLGFIGRNGRGKTTFLNLLLGKYDYSGTISASVDFEYFPYPVEHPEEMTLSIIEDVNPLAENWQICKELNLLDADPEILYRPFSSLSNGERTKVLLAALFLKENAFLLIDEPTNHLDIRAREKVARYLSSKSGFILVSHDRAFLDECIDHVLSINKADIEIQKGTFTSWFANKEAQDKMELERNVQLKQDIRRLEEASRRTERWSDKIEGTKTGTRIAGLRPDRGHIGRQSAKMMKRSKSTQKRQQNAISEKEHLLKNIETADDLKLNPLRYHTSVLLSMEDICIAYKDTPVCQNINFTVRQGDRICLRGKNGCGKTSLIRLILGEPVPYTGSLHLGNQVKLSYISQDTSWLKGNLTDFAAQWNLDETLFKTLLRKLDFSRIQFEKNIDEYSEGQKKKVLLAKSLCEPAHLFIWDEPMNFIDVFSRMQIENLLREYQPTMIFVEHDEAFQNKVATLVVDLEGDKGTPVRNGEGLQTGAADVGWMQGALFFRYVLCYVM</sequence>
<keyword evidence="1" id="KW-0547">Nucleotide-binding</keyword>
<dbReference type="GO" id="GO:0005524">
    <property type="term" value="F:ATP binding"/>
    <property type="evidence" value="ECO:0007669"/>
    <property type="project" value="UniProtKB-KW"/>
</dbReference>
<name>A0A173ZZL0_9FIRM</name>